<evidence type="ECO:0000313" key="5">
    <source>
        <dbReference type="Proteomes" id="UP000000739"/>
    </source>
</evidence>
<dbReference type="InterPro" id="IPR017924">
    <property type="entry name" value="RNA-binding_YhbY"/>
</dbReference>
<evidence type="ECO:0000259" key="3">
    <source>
        <dbReference type="PROSITE" id="PS51295"/>
    </source>
</evidence>
<dbReference type="NCBIfam" id="TIGR00253">
    <property type="entry name" value="RNA_bind_YhbY"/>
    <property type="match status" value="1"/>
</dbReference>
<evidence type="ECO:0000256" key="1">
    <source>
        <dbReference type="ARBA" id="ARBA00022884"/>
    </source>
</evidence>
<dbReference type="InterPro" id="IPR035920">
    <property type="entry name" value="YhbY-like_sf"/>
</dbReference>
<reference evidence="4 5" key="1">
    <citation type="journal article" date="2012" name="Environ. Microbiol.">
        <title>The genome sequence of Desulfatibacillum alkenivorans AK-01: a blueprint for anaerobic alkane oxidation.</title>
        <authorList>
            <person name="Callaghan A.V."/>
            <person name="Morris B.E."/>
            <person name="Pereira I.A."/>
            <person name="McInerney M.J."/>
            <person name="Austin R.N."/>
            <person name="Groves J.T."/>
            <person name="Kukor J.J."/>
            <person name="Suflita J.M."/>
            <person name="Young L.Y."/>
            <person name="Zylstra G.J."/>
            <person name="Wawrik B."/>
        </authorList>
    </citation>
    <scope>NUCLEOTIDE SEQUENCE [LARGE SCALE GENOMIC DNA]</scope>
    <source>
        <strain evidence="4 5">AK-01</strain>
    </source>
</reference>
<keyword evidence="5" id="KW-1185">Reference proteome</keyword>
<dbReference type="HOGENOM" id="CLU_095994_2_1_7"/>
<dbReference type="InterPro" id="IPR001890">
    <property type="entry name" value="RNA-binding_CRM"/>
</dbReference>
<gene>
    <name evidence="4" type="ordered locus">Dalk_4959</name>
</gene>
<dbReference type="PROSITE" id="PS51295">
    <property type="entry name" value="CRM"/>
    <property type="match status" value="1"/>
</dbReference>
<name>B8FDK0_DESAL</name>
<dbReference type="eggNOG" id="COG1534">
    <property type="taxonomic scope" value="Bacteria"/>
</dbReference>
<dbReference type="KEGG" id="dal:Dalk_4959"/>
<dbReference type="SUPFAM" id="SSF75471">
    <property type="entry name" value="YhbY-like"/>
    <property type="match status" value="1"/>
</dbReference>
<dbReference type="GO" id="GO:0003723">
    <property type="term" value="F:RNA binding"/>
    <property type="evidence" value="ECO:0007669"/>
    <property type="project" value="UniProtKB-UniRule"/>
</dbReference>
<organism evidence="4 5">
    <name type="scientific">Desulfatibacillum aliphaticivorans</name>
    <dbReference type="NCBI Taxonomy" id="218208"/>
    <lineage>
        <taxon>Bacteria</taxon>
        <taxon>Pseudomonadati</taxon>
        <taxon>Thermodesulfobacteriota</taxon>
        <taxon>Desulfobacteria</taxon>
        <taxon>Desulfobacterales</taxon>
        <taxon>Desulfatibacillaceae</taxon>
        <taxon>Desulfatibacillum</taxon>
    </lineage>
</organism>
<dbReference type="Proteomes" id="UP000000739">
    <property type="component" value="Chromosome"/>
</dbReference>
<evidence type="ECO:0000313" key="4">
    <source>
        <dbReference type="EMBL" id="ACL06631.1"/>
    </source>
</evidence>
<dbReference type="AlphaFoldDB" id="B8FDK0"/>
<dbReference type="Pfam" id="PF01985">
    <property type="entry name" value="CRS1_YhbY"/>
    <property type="match status" value="1"/>
</dbReference>
<accession>B8FDK0</accession>
<evidence type="ECO:0000256" key="2">
    <source>
        <dbReference type="PROSITE-ProRule" id="PRU00626"/>
    </source>
</evidence>
<feature type="domain" description="CRM" evidence="3">
    <location>
        <begin position="1"/>
        <end position="98"/>
    </location>
</feature>
<dbReference type="PANTHER" id="PTHR40065">
    <property type="entry name" value="RNA-BINDING PROTEIN YHBY"/>
    <property type="match status" value="1"/>
</dbReference>
<keyword evidence="1 2" id="KW-0694">RNA-binding</keyword>
<dbReference type="PANTHER" id="PTHR40065:SF3">
    <property type="entry name" value="RNA-BINDING PROTEIN YHBY"/>
    <property type="match status" value="1"/>
</dbReference>
<protein>
    <recommendedName>
        <fullName evidence="3">CRM domain-containing protein</fullName>
    </recommendedName>
</protein>
<dbReference type="Gene3D" id="3.30.110.60">
    <property type="entry name" value="YhbY-like"/>
    <property type="match status" value="1"/>
</dbReference>
<dbReference type="SMART" id="SM01103">
    <property type="entry name" value="CRS1_YhbY"/>
    <property type="match status" value="1"/>
</dbReference>
<dbReference type="EMBL" id="CP001322">
    <property type="protein sequence ID" value="ACL06631.1"/>
    <property type="molecule type" value="Genomic_DNA"/>
</dbReference>
<proteinExistence type="predicted"/>
<sequence>MELKGFERKYLRGLAHGMKPVVIVGQKGLTDGLIASVDEALDLHELIKVKFGDYKEKALKTEISEAIEKGAKCEMVGMIGHMAIFYRQQEDPEKRQITLPKK</sequence>
<dbReference type="InterPro" id="IPR051925">
    <property type="entry name" value="RNA-binding_domain"/>
</dbReference>
<dbReference type="RefSeq" id="WP_015949668.1">
    <property type="nucleotide sequence ID" value="NC_011768.1"/>
</dbReference>